<dbReference type="GO" id="GO:0004831">
    <property type="term" value="F:tyrosine-tRNA ligase activity"/>
    <property type="evidence" value="ECO:0007669"/>
    <property type="project" value="UniProtKB-EC"/>
</dbReference>
<evidence type="ECO:0000256" key="10">
    <source>
        <dbReference type="ARBA" id="ARBA00022917"/>
    </source>
</evidence>
<dbReference type="NCBIfam" id="TIGR00234">
    <property type="entry name" value="tyrS"/>
    <property type="match status" value="1"/>
</dbReference>
<evidence type="ECO:0000256" key="1">
    <source>
        <dbReference type="ARBA" id="ARBA00004123"/>
    </source>
</evidence>
<evidence type="ECO:0000256" key="5">
    <source>
        <dbReference type="ARBA" id="ARBA00022555"/>
    </source>
</evidence>
<dbReference type="CDD" id="cd00805">
    <property type="entry name" value="TyrRS_core"/>
    <property type="match status" value="1"/>
</dbReference>
<dbReference type="GO" id="GO:0006437">
    <property type="term" value="P:tyrosyl-tRNA aminoacylation"/>
    <property type="evidence" value="ECO:0007669"/>
    <property type="project" value="InterPro"/>
</dbReference>
<evidence type="ECO:0000256" key="2">
    <source>
        <dbReference type="ARBA" id="ARBA00004496"/>
    </source>
</evidence>
<dbReference type="Gene3D" id="3.40.50.620">
    <property type="entry name" value="HUPs"/>
    <property type="match status" value="1"/>
</dbReference>
<dbReference type="FunFam" id="3.40.50.620:FF:000040">
    <property type="entry name" value="Tyrosine--tRNA ligase"/>
    <property type="match status" value="1"/>
</dbReference>
<evidence type="ECO:0000256" key="11">
    <source>
        <dbReference type="ARBA" id="ARBA00023146"/>
    </source>
</evidence>
<dbReference type="GO" id="GO:0000049">
    <property type="term" value="F:tRNA binding"/>
    <property type="evidence" value="ECO:0007669"/>
    <property type="project" value="UniProtKB-UniRule"/>
</dbReference>
<dbReference type="GO" id="GO:0005634">
    <property type="term" value="C:nucleus"/>
    <property type="evidence" value="ECO:0007669"/>
    <property type="project" value="UniProtKB-SubCell"/>
</dbReference>
<evidence type="ECO:0000256" key="9">
    <source>
        <dbReference type="ARBA" id="ARBA00022884"/>
    </source>
</evidence>
<sequence>MPSWQHHQLLTTHAIARSLPLSSQQFREFAGENQRISQKMVELTPEEKKTLITRNLQETLGEDKLTKVLKERDLKIYWGTATTGKPHVAYFVPMSKIADFLKAGCEVTILFADLHAYLDNMKAPWSLLELRTQYYEQVIKAMLSSIGVPLEKLKFVKGSDYQLSKEYTLDVYKLSSVVTQHDAKKAGAEVVKQVEYPLLSGLLYPGLQALDEEYLKVDAQFGGVDQRKIFTFSEKYLPQLGYEKRIHFMNPMALPLAVPGLAGGKMSSSEEDSKIDLLDSPANVKKKLKKAFCEPGNIADNGLLSFVKHVLFSLFKEGEGFEVCREAEHGGNVTFLKYEELEQYYAADKLHPGDLKATVEKYINRLLEPIRKIFETPALQKLSAAAYPPPAKVKAGAAPAAGADEDAPHRLDIRVGKVIEVARHPDADTLYVLKIDLAEAQPRTIISGLVKFVPEQELEQRLVAVLCNLKPSKMRGILSEGMVLCTSNADHTIVEPIVVPEKAAAGSRLAFEGYSGTPDEQLNPKKKVWEKLSVDLKTNSEGLAVWKDNFLLTPEGEKLSSKLANCAIK</sequence>
<keyword evidence="11 15" id="KW-0030">Aminoacyl-tRNA synthetase</keyword>
<dbReference type="EC" id="6.1.1.1" evidence="15"/>
<keyword evidence="5 14" id="KW-0820">tRNA-binding</keyword>
<keyword evidence="9 14" id="KW-0694">RNA-binding</keyword>
<dbReference type="GO" id="GO:0006950">
    <property type="term" value="P:response to stress"/>
    <property type="evidence" value="ECO:0007669"/>
    <property type="project" value="UniProtKB-ARBA"/>
</dbReference>
<keyword evidence="7 15" id="KW-0547">Nucleotide-binding</keyword>
<evidence type="ECO:0000259" key="16">
    <source>
        <dbReference type="PROSITE" id="PS50886"/>
    </source>
</evidence>
<organism evidence="17 18">
    <name type="scientific">Drosophila guanche</name>
    <name type="common">Fruit fly</name>
    <dbReference type="NCBI Taxonomy" id="7266"/>
    <lineage>
        <taxon>Eukaryota</taxon>
        <taxon>Metazoa</taxon>
        <taxon>Ecdysozoa</taxon>
        <taxon>Arthropoda</taxon>
        <taxon>Hexapoda</taxon>
        <taxon>Insecta</taxon>
        <taxon>Pterygota</taxon>
        <taxon>Neoptera</taxon>
        <taxon>Endopterygota</taxon>
        <taxon>Diptera</taxon>
        <taxon>Brachycera</taxon>
        <taxon>Muscomorpha</taxon>
        <taxon>Ephydroidea</taxon>
        <taxon>Drosophilidae</taxon>
        <taxon>Drosophila</taxon>
        <taxon>Sophophora</taxon>
    </lineage>
</organism>
<dbReference type="SUPFAM" id="SSF50249">
    <property type="entry name" value="Nucleic acid-binding proteins"/>
    <property type="match status" value="1"/>
</dbReference>
<dbReference type="GO" id="GO:0005737">
    <property type="term" value="C:cytoplasm"/>
    <property type="evidence" value="ECO:0007669"/>
    <property type="project" value="UniProtKB-SubCell"/>
</dbReference>
<keyword evidence="8 15" id="KW-0067">ATP-binding</keyword>
<keyword evidence="10 15" id="KW-0648">Protein biosynthesis</keyword>
<keyword evidence="12" id="KW-0539">Nucleus</keyword>
<protein>
    <recommendedName>
        <fullName evidence="15">Tyrosine--tRNA ligase</fullName>
        <ecNumber evidence="15">6.1.1.1</ecNumber>
    </recommendedName>
    <alternativeName>
        <fullName evidence="15">Tyrosyl-tRNA synthetase</fullName>
    </alternativeName>
</protein>
<dbReference type="Pfam" id="PF00579">
    <property type="entry name" value="tRNA-synt_1b"/>
    <property type="match status" value="1"/>
</dbReference>
<evidence type="ECO:0000256" key="14">
    <source>
        <dbReference type="PROSITE-ProRule" id="PRU00209"/>
    </source>
</evidence>
<dbReference type="InterPro" id="IPR014729">
    <property type="entry name" value="Rossmann-like_a/b/a_fold"/>
</dbReference>
<evidence type="ECO:0000256" key="3">
    <source>
        <dbReference type="ARBA" id="ARBA00005594"/>
    </source>
</evidence>
<dbReference type="InterPro" id="IPR002305">
    <property type="entry name" value="aa-tRNA-synth_Ic"/>
</dbReference>
<dbReference type="Proteomes" id="UP000268350">
    <property type="component" value="Unassembled WGS sequence"/>
</dbReference>
<dbReference type="Gene3D" id="2.40.50.140">
    <property type="entry name" value="Nucleic acid-binding proteins"/>
    <property type="match status" value="1"/>
</dbReference>
<dbReference type="PROSITE" id="PS50886">
    <property type="entry name" value="TRBD"/>
    <property type="match status" value="1"/>
</dbReference>
<dbReference type="NCBIfam" id="NF006330">
    <property type="entry name" value="PRK08560.1"/>
    <property type="match status" value="1"/>
</dbReference>
<accession>A0A3B0KMN6</accession>
<evidence type="ECO:0000256" key="13">
    <source>
        <dbReference type="ARBA" id="ARBA00048400"/>
    </source>
</evidence>
<proteinExistence type="inferred from homology"/>
<evidence type="ECO:0000313" key="18">
    <source>
        <dbReference type="Proteomes" id="UP000268350"/>
    </source>
</evidence>
<evidence type="ECO:0000256" key="6">
    <source>
        <dbReference type="ARBA" id="ARBA00022598"/>
    </source>
</evidence>
<dbReference type="FunFam" id="2.40.50.140:FF:000047">
    <property type="entry name" value="tyrosine--tRNA ligase, cytoplasmic isoform X2"/>
    <property type="match status" value="1"/>
</dbReference>
<dbReference type="FunFam" id="1.10.240.10:FF:000004">
    <property type="entry name" value="Tyrosine--tRNA ligase"/>
    <property type="match status" value="1"/>
</dbReference>
<dbReference type="STRING" id="7266.A0A3B0KMN6"/>
<name>A0A3B0KMN6_DROGU</name>
<dbReference type="Pfam" id="PF01588">
    <property type="entry name" value="tRNA_bind"/>
    <property type="match status" value="1"/>
</dbReference>
<dbReference type="OrthoDB" id="197206at2759"/>
<keyword evidence="18" id="KW-1185">Reference proteome</keyword>
<dbReference type="InterPro" id="IPR012340">
    <property type="entry name" value="NA-bd_OB-fold"/>
</dbReference>
<reference evidence="18" key="1">
    <citation type="submission" date="2018-01" db="EMBL/GenBank/DDBJ databases">
        <authorList>
            <person name="Alioto T."/>
            <person name="Alioto T."/>
        </authorList>
    </citation>
    <scope>NUCLEOTIDE SEQUENCE [LARGE SCALE GENOMIC DNA]</scope>
</reference>
<dbReference type="PANTHER" id="PTHR11586:SF43">
    <property type="entry name" value="TYROSINE--TRNA LIGASE, CYTOPLASMIC"/>
    <property type="match status" value="1"/>
</dbReference>
<dbReference type="PANTHER" id="PTHR11586">
    <property type="entry name" value="TRNA-AMINOACYLATION COFACTOR ARC1 FAMILY MEMBER"/>
    <property type="match status" value="1"/>
</dbReference>
<dbReference type="SUPFAM" id="SSF52374">
    <property type="entry name" value="Nucleotidylyl transferase"/>
    <property type="match status" value="1"/>
</dbReference>
<dbReference type="GO" id="GO:0005524">
    <property type="term" value="F:ATP binding"/>
    <property type="evidence" value="ECO:0007669"/>
    <property type="project" value="UniProtKB-KW"/>
</dbReference>
<dbReference type="AlphaFoldDB" id="A0A3B0KMN6"/>
<keyword evidence="6 15" id="KW-0436">Ligase</keyword>
<dbReference type="GO" id="GO:0003746">
    <property type="term" value="F:translation elongation factor activity"/>
    <property type="evidence" value="ECO:0007669"/>
    <property type="project" value="UniProtKB-KW"/>
</dbReference>
<keyword evidence="4" id="KW-0963">Cytoplasm</keyword>
<comment type="catalytic activity">
    <reaction evidence="13">
        <text>tRNA(Tyr) + L-tyrosine + ATP = L-tyrosyl-tRNA(Tyr) + AMP + diphosphate + H(+)</text>
        <dbReference type="Rhea" id="RHEA:10220"/>
        <dbReference type="Rhea" id="RHEA-COMP:9706"/>
        <dbReference type="Rhea" id="RHEA-COMP:9707"/>
        <dbReference type="ChEBI" id="CHEBI:15378"/>
        <dbReference type="ChEBI" id="CHEBI:30616"/>
        <dbReference type="ChEBI" id="CHEBI:33019"/>
        <dbReference type="ChEBI" id="CHEBI:58315"/>
        <dbReference type="ChEBI" id="CHEBI:78442"/>
        <dbReference type="ChEBI" id="CHEBI:78536"/>
        <dbReference type="ChEBI" id="CHEBI:456215"/>
        <dbReference type="EC" id="6.1.1.1"/>
    </reaction>
    <physiologicalReaction direction="left-to-right" evidence="13">
        <dbReference type="Rhea" id="RHEA:10221"/>
    </physiologicalReaction>
</comment>
<gene>
    <name evidence="17" type="ORF">DGUA_6G009421</name>
</gene>
<keyword evidence="17" id="KW-0251">Elongation factor</keyword>
<evidence type="ECO:0000256" key="7">
    <source>
        <dbReference type="ARBA" id="ARBA00022741"/>
    </source>
</evidence>
<dbReference type="CDD" id="cd02799">
    <property type="entry name" value="tRNA_bind_EMAP-II_like"/>
    <property type="match status" value="1"/>
</dbReference>
<dbReference type="EMBL" id="OUUW01000012">
    <property type="protein sequence ID" value="SPP87096.1"/>
    <property type="molecule type" value="Genomic_DNA"/>
</dbReference>
<evidence type="ECO:0000313" key="17">
    <source>
        <dbReference type="EMBL" id="SPP87096.1"/>
    </source>
</evidence>
<evidence type="ECO:0000256" key="12">
    <source>
        <dbReference type="ARBA" id="ARBA00023242"/>
    </source>
</evidence>
<evidence type="ECO:0000256" key="4">
    <source>
        <dbReference type="ARBA" id="ARBA00022490"/>
    </source>
</evidence>
<dbReference type="InterPro" id="IPR051270">
    <property type="entry name" value="Tyrosine-tRNA_ligase_regulator"/>
</dbReference>
<dbReference type="Gene3D" id="1.10.240.10">
    <property type="entry name" value="Tyrosyl-Transfer RNA Synthetase"/>
    <property type="match status" value="1"/>
</dbReference>
<dbReference type="PRINTS" id="PR01040">
    <property type="entry name" value="TRNASYNTHTYR"/>
</dbReference>
<comment type="similarity">
    <text evidence="3 15">Belongs to the class-I aminoacyl-tRNA synthetase family.</text>
</comment>
<dbReference type="InterPro" id="IPR002307">
    <property type="entry name" value="Tyr-tRNA-ligase"/>
</dbReference>
<comment type="subcellular location">
    <subcellularLocation>
        <location evidence="2">Cytoplasm</location>
    </subcellularLocation>
    <subcellularLocation>
        <location evidence="1">Nucleus</location>
    </subcellularLocation>
</comment>
<feature type="domain" description="TRNA-binding" evidence="16">
    <location>
        <begin position="407"/>
        <end position="510"/>
    </location>
</feature>
<evidence type="ECO:0000256" key="15">
    <source>
        <dbReference type="RuleBase" id="RU361234"/>
    </source>
</evidence>
<evidence type="ECO:0000256" key="8">
    <source>
        <dbReference type="ARBA" id="ARBA00022840"/>
    </source>
</evidence>
<dbReference type="InterPro" id="IPR002547">
    <property type="entry name" value="tRNA-bd_dom"/>
</dbReference>